<feature type="compositionally biased region" description="Basic and acidic residues" evidence="1">
    <location>
        <begin position="259"/>
        <end position="275"/>
    </location>
</feature>
<gene>
    <name evidence="2" type="ORF">KDH_34300</name>
</gene>
<evidence type="ECO:0000313" key="3">
    <source>
        <dbReference type="Proteomes" id="UP001344906"/>
    </source>
</evidence>
<organism evidence="2 3">
    <name type="scientific">Dictyobacter halimunensis</name>
    <dbReference type="NCBI Taxonomy" id="3026934"/>
    <lineage>
        <taxon>Bacteria</taxon>
        <taxon>Bacillati</taxon>
        <taxon>Chloroflexota</taxon>
        <taxon>Ktedonobacteria</taxon>
        <taxon>Ktedonobacterales</taxon>
        <taxon>Dictyobacteraceae</taxon>
        <taxon>Dictyobacter</taxon>
    </lineage>
</organism>
<dbReference type="Proteomes" id="UP001344906">
    <property type="component" value="Unassembled WGS sequence"/>
</dbReference>
<accession>A0ABQ6FUV4</accession>
<dbReference type="EMBL" id="BSRI01000002">
    <property type="protein sequence ID" value="GLV56591.1"/>
    <property type="molecule type" value="Genomic_DNA"/>
</dbReference>
<feature type="region of interest" description="Disordered" evidence="1">
    <location>
        <begin position="213"/>
        <end position="275"/>
    </location>
</feature>
<sequence length="275" mass="31669">MSVQTDPPELVVQKMAAFEQLQPEFERSFLFVEQVQGHQRFDSLSVADVVRYLHALWISECKTSLLSIPRTVKEYDGLFCLNLLQNWQEKGDVAAVVAFLYRKLDMLPIVEITRQIQEARRADTAEAQIQRLIYGRKVMLNRQNNLTRMLDALFALSPEELSRQVQQACAEYGHRSDQIEQQRADMQGPLYTFVPHQVLAERNMLVMNTLGRQTMDRPSNPAAQRTSPVQQSHTNPQPLAETVIPNYQDMTSSAYNNLMKDRFADPEVQKKRQDG</sequence>
<reference evidence="2 3" key="1">
    <citation type="submission" date="2023-02" db="EMBL/GenBank/DDBJ databases">
        <title>Dictyobacter halimunensis sp. nov., a new member of the class Ktedonobacteria from forest soil in a geothermal area.</title>
        <authorList>
            <person name="Rachmania M.K."/>
            <person name="Ningsih F."/>
            <person name="Sakai Y."/>
            <person name="Yabe S."/>
            <person name="Yokota A."/>
            <person name="Sjamsuridzal W."/>
        </authorList>
    </citation>
    <scope>NUCLEOTIDE SEQUENCE [LARGE SCALE GENOMIC DNA]</scope>
    <source>
        <strain evidence="2 3">S3.2.2.5</strain>
    </source>
</reference>
<proteinExistence type="predicted"/>
<feature type="compositionally biased region" description="Polar residues" evidence="1">
    <location>
        <begin position="221"/>
        <end position="237"/>
    </location>
</feature>
<dbReference type="RefSeq" id="WP_338252018.1">
    <property type="nucleotide sequence ID" value="NZ_BSRI01000002.1"/>
</dbReference>
<evidence type="ECO:0000313" key="2">
    <source>
        <dbReference type="EMBL" id="GLV56591.1"/>
    </source>
</evidence>
<keyword evidence="3" id="KW-1185">Reference proteome</keyword>
<name>A0ABQ6FUV4_9CHLR</name>
<evidence type="ECO:0000256" key="1">
    <source>
        <dbReference type="SAM" id="MobiDB-lite"/>
    </source>
</evidence>
<comment type="caution">
    <text evidence="2">The sequence shown here is derived from an EMBL/GenBank/DDBJ whole genome shotgun (WGS) entry which is preliminary data.</text>
</comment>
<protein>
    <submittedName>
        <fullName evidence="2">Uncharacterized protein</fullName>
    </submittedName>
</protein>